<dbReference type="KEGG" id="mch:Mchl_5766"/>
<sequence length="68" mass="7857">MSLAHLRRRLERLESRHLGAAGLPWVWIVAHDDEELERKTADMIEAGKMQLGQSRIVWRPITPSWSAP</sequence>
<evidence type="ECO:0000313" key="2">
    <source>
        <dbReference type="Proteomes" id="UP000002385"/>
    </source>
</evidence>
<keyword evidence="1" id="KW-0614">Plasmid</keyword>
<proteinExistence type="predicted"/>
<reference evidence="1 2" key="2">
    <citation type="journal article" date="2012" name="J. Bacteriol.">
        <title>Complete genome sequences of six strains of the genus Methylobacterium.</title>
        <authorList>
            <person name="Marx C.J."/>
            <person name="Bringel F."/>
            <person name="Chistoserdova L."/>
            <person name="Moulin L."/>
            <person name="Farhan Ul Haque M."/>
            <person name="Fleischman D.E."/>
            <person name="Gruffaz C."/>
            <person name="Jourand P."/>
            <person name="Knief C."/>
            <person name="Lee M.C."/>
            <person name="Muller E.E."/>
            <person name="Nadalig T."/>
            <person name="Peyraud R."/>
            <person name="Roselli S."/>
            <person name="Russ L."/>
            <person name="Goodwin L.A."/>
            <person name="Ivanova N."/>
            <person name="Kyrpides N."/>
            <person name="Lajus A."/>
            <person name="Land M.L."/>
            <person name="Medigue C."/>
            <person name="Mikhailova N."/>
            <person name="Nolan M."/>
            <person name="Woyke T."/>
            <person name="Stolyar S."/>
            <person name="Vorholt J.A."/>
            <person name="Vuilleumier S."/>
        </authorList>
    </citation>
    <scope>NUCLEOTIDE SEQUENCE [LARGE SCALE GENOMIC DNA]</scope>
    <source>
        <strain evidence="2">CM4 / NCIMB 13688</strain>
        <plasmid evidence="1 2">pCMU02</plasmid>
    </source>
</reference>
<evidence type="ECO:0000313" key="1">
    <source>
        <dbReference type="EMBL" id="ACK86477.1"/>
    </source>
</evidence>
<gene>
    <name evidence="1" type="ordered locus">Mchl_5766</name>
</gene>
<reference evidence="1 2" key="1">
    <citation type="submission" date="2008-12" db="EMBL/GenBank/DDBJ databases">
        <title>Complete sequence of plasmid2 of Methylobacterium chloromethanicum CM4.</title>
        <authorList>
            <consortium name="US DOE Joint Genome Institute"/>
            <person name="Lucas S."/>
            <person name="Copeland A."/>
            <person name="Lapidus A."/>
            <person name="Glavina del Rio T."/>
            <person name="Dalin E."/>
            <person name="Tice H."/>
            <person name="Bruce D."/>
            <person name="Goodwin L."/>
            <person name="Pitluck S."/>
            <person name="Chertkov O."/>
            <person name="Brettin T."/>
            <person name="Detter J.C."/>
            <person name="Han C."/>
            <person name="Larimer F."/>
            <person name="Land M."/>
            <person name="Hauser L."/>
            <person name="Kyrpides N."/>
            <person name="Mikhailova N."/>
            <person name="Marx C."/>
            <person name="Richardson P."/>
        </authorList>
    </citation>
    <scope>NUCLEOTIDE SEQUENCE [LARGE SCALE GENOMIC DNA]</scope>
    <source>
        <strain evidence="2">CM4 / NCIMB 13688</strain>
        <plasmid evidence="1 2">pCMU02</plasmid>
    </source>
</reference>
<organism evidence="1 2">
    <name type="scientific">Methylorubrum extorquens (strain CM4 / NCIMB 13688)</name>
    <name type="common">Methylobacterium extorquens</name>
    <dbReference type="NCBI Taxonomy" id="440085"/>
    <lineage>
        <taxon>Bacteria</taxon>
        <taxon>Pseudomonadati</taxon>
        <taxon>Pseudomonadota</taxon>
        <taxon>Alphaproteobacteria</taxon>
        <taxon>Hyphomicrobiales</taxon>
        <taxon>Methylobacteriaceae</taxon>
        <taxon>Methylorubrum</taxon>
    </lineage>
</organism>
<dbReference type="AlphaFoldDB" id="B7L3R9"/>
<name>B7L3R9_METC4</name>
<accession>B7L3R9</accession>
<dbReference type="EMBL" id="CP001300">
    <property type="protein sequence ID" value="ACK86477.1"/>
    <property type="molecule type" value="Genomic_DNA"/>
</dbReference>
<dbReference type="RefSeq" id="WP_012606461.1">
    <property type="nucleotide sequence ID" value="NC_011760.1"/>
</dbReference>
<geneLocation type="plasmid" evidence="1 2">
    <name>pCMU02</name>
</geneLocation>
<dbReference type="HOGENOM" id="CLU_2789102_0_0_5"/>
<dbReference type="Proteomes" id="UP000002385">
    <property type="component" value="Plasmid pCMU02"/>
</dbReference>
<protein>
    <submittedName>
        <fullName evidence="1">Uncharacterized protein</fullName>
    </submittedName>
</protein>